<reference evidence="1" key="1">
    <citation type="journal article" date="2019" name="Sci. Rep.">
        <title>Draft genome of Tanacetum cinerariifolium, the natural source of mosquito coil.</title>
        <authorList>
            <person name="Yamashiro T."/>
            <person name="Shiraishi A."/>
            <person name="Satake H."/>
            <person name="Nakayama K."/>
        </authorList>
    </citation>
    <scope>NUCLEOTIDE SEQUENCE</scope>
</reference>
<gene>
    <name evidence="1" type="ORF">Tci_036486</name>
</gene>
<dbReference type="PANTHER" id="PTHR33067:SF9">
    <property type="entry name" value="RNA-DIRECTED DNA POLYMERASE"/>
    <property type="match status" value="1"/>
</dbReference>
<comment type="caution">
    <text evidence="1">The sequence shown here is derived from an EMBL/GenBank/DDBJ whole genome shotgun (WGS) entry which is preliminary data.</text>
</comment>
<name>A0A6L2LS82_TANCI</name>
<accession>A0A6L2LS82</accession>
<protein>
    <recommendedName>
        <fullName evidence="2">Reverse transcriptase domain-containing protein</fullName>
    </recommendedName>
</protein>
<proteinExistence type="predicted"/>
<evidence type="ECO:0008006" key="2">
    <source>
        <dbReference type="Google" id="ProtNLM"/>
    </source>
</evidence>
<dbReference type="InterPro" id="IPR021109">
    <property type="entry name" value="Peptidase_aspartic_dom_sf"/>
</dbReference>
<evidence type="ECO:0000313" key="1">
    <source>
        <dbReference type="EMBL" id="GEU64508.1"/>
    </source>
</evidence>
<sequence>MLYRIPSSEAYIADCLSYVLVWKKRLQETITKLTFEESLCTFMTKIAKRHNEHSNLIKEVQVFMNFALRNQQASIKALEIQVRKMSIILHEKLSENLRCLTEIMLNTNDEMIYTYVEADIPSICCIDASQYVVSNLQNRTLFSKSTETDEVKDLEAYRSNAMPLRKALPRKEKDLGSFTLPYFINNMCFNKALADLGASISVMSYSTYTTLGLGDLIPTKLIVELIDRIMKQPKEIVENVLVGLHTAYPKESWVGGGEVSGLQSEEWGCKKLAGKKDDDEQYICIGVHG</sequence>
<organism evidence="1">
    <name type="scientific">Tanacetum cinerariifolium</name>
    <name type="common">Dalmatian daisy</name>
    <name type="synonym">Chrysanthemum cinerariifolium</name>
    <dbReference type="NCBI Taxonomy" id="118510"/>
    <lineage>
        <taxon>Eukaryota</taxon>
        <taxon>Viridiplantae</taxon>
        <taxon>Streptophyta</taxon>
        <taxon>Embryophyta</taxon>
        <taxon>Tracheophyta</taxon>
        <taxon>Spermatophyta</taxon>
        <taxon>Magnoliopsida</taxon>
        <taxon>eudicotyledons</taxon>
        <taxon>Gunneridae</taxon>
        <taxon>Pentapetalae</taxon>
        <taxon>asterids</taxon>
        <taxon>campanulids</taxon>
        <taxon>Asterales</taxon>
        <taxon>Asteraceae</taxon>
        <taxon>Asteroideae</taxon>
        <taxon>Anthemideae</taxon>
        <taxon>Anthemidinae</taxon>
        <taxon>Tanacetum</taxon>
    </lineage>
</organism>
<dbReference type="PANTHER" id="PTHR33067">
    <property type="entry name" value="RNA-DIRECTED DNA POLYMERASE-RELATED"/>
    <property type="match status" value="1"/>
</dbReference>
<dbReference type="EMBL" id="BKCJ010005033">
    <property type="protein sequence ID" value="GEU64508.1"/>
    <property type="molecule type" value="Genomic_DNA"/>
</dbReference>
<dbReference type="Gene3D" id="2.40.70.10">
    <property type="entry name" value="Acid Proteases"/>
    <property type="match status" value="1"/>
</dbReference>
<dbReference type="AlphaFoldDB" id="A0A6L2LS82"/>